<sequence>DNKIIAPKARAIGATIAERTGISTDAILTQANWLSYYMLSSYYKPSKNSYSNITESRISSKYIVIYQELTNAVTSITNDFFKFNIIIMKRTRLMGTCPRNKGMVYGLPAFNNIGSLAKSKKSDAHYTESSQAVGSYSAN</sequence>
<evidence type="ECO:0000313" key="1">
    <source>
        <dbReference type="EMBL" id="PVU88149.1"/>
    </source>
</evidence>
<protein>
    <submittedName>
        <fullName evidence="1">Uncharacterized protein</fullName>
    </submittedName>
</protein>
<comment type="caution">
    <text evidence="1">The sequence shown here is derived from an EMBL/GenBank/DDBJ whole genome shotgun (WGS) entry which is preliminary data.</text>
</comment>
<organism evidence="1 2">
    <name type="scientific">Smittium simulii</name>
    <dbReference type="NCBI Taxonomy" id="133385"/>
    <lineage>
        <taxon>Eukaryota</taxon>
        <taxon>Fungi</taxon>
        <taxon>Fungi incertae sedis</taxon>
        <taxon>Zoopagomycota</taxon>
        <taxon>Kickxellomycotina</taxon>
        <taxon>Harpellomycetes</taxon>
        <taxon>Harpellales</taxon>
        <taxon>Legeriomycetaceae</taxon>
        <taxon>Smittium</taxon>
    </lineage>
</organism>
<keyword evidence="2" id="KW-1185">Reference proteome</keyword>
<reference evidence="1 2" key="1">
    <citation type="journal article" date="2018" name="MBio">
        <title>Comparative Genomics Reveals the Core Gene Toolbox for the Fungus-Insect Symbiosis.</title>
        <authorList>
            <person name="Wang Y."/>
            <person name="Stata M."/>
            <person name="Wang W."/>
            <person name="Stajich J.E."/>
            <person name="White M.M."/>
            <person name="Moncalvo J.M."/>
        </authorList>
    </citation>
    <scope>NUCLEOTIDE SEQUENCE [LARGE SCALE GENOMIC DNA]</scope>
    <source>
        <strain evidence="1 2">SWE-8-4</strain>
    </source>
</reference>
<dbReference type="AlphaFoldDB" id="A0A2T9Y724"/>
<feature type="non-terminal residue" evidence="1">
    <location>
        <position position="1"/>
    </location>
</feature>
<proteinExistence type="predicted"/>
<dbReference type="OrthoDB" id="5588333at2759"/>
<name>A0A2T9Y724_9FUNG</name>
<evidence type="ECO:0000313" key="2">
    <source>
        <dbReference type="Proteomes" id="UP000245383"/>
    </source>
</evidence>
<gene>
    <name evidence="1" type="ORF">BB561_006004</name>
</gene>
<dbReference type="EMBL" id="MBFR01000409">
    <property type="protein sequence ID" value="PVU88149.1"/>
    <property type="molecule type" value="Genomic_DNA"/>
</dbReference>
<accession>A0A2T9Y724</accession>
<dbReference type="Proteomes" id="UP000245383">
    <property type="component" value="Unassembled WGS sequence"/>
</dbReference>